<evidence type="ECO:0000313" key="3">
    <source>
        <dbReference type="Proteomes" id="UP000050867"/>
    </source>
</evidence>
<proteinExistence type="predicted"/>
<evidence type="ECO:0000256" key="1">
    <source>
        <dbReference type="SAM" id="MobiDB-lite"/>
    </source>
</evidence>
<accession>A0A0T6LLI4</accession>
<dbReference type="EMBL" id="LLZU01000038">
    <property type="protein sequence ID" value="KRV46926.1"/>
    <property type="molecule type" value="Genomic_DNA"/>
</dbReference>
<name>A0A0T6LLI4_WENVI</name>
<dbReference type="AlphaFoldDB" id="A0A0T6LLI4"/>
<dbReference type="Proteomes" id="UP000050867">
    <property type="component" value="Unassembled WGS sequence"/>
</dbReference>
<gene>
    <name evidence="2" type="ORF">AQ490_09125</name>
</gene>
<feature type="region of interest" description="Disordered" evidence="1">
    <location>
        <begin position="16"/>
        <end position="49"/>
    </location>
</feature>
<organism evidence="2 3">
    <name type="scientific">Wenjunlia vitaminophila</name>
    <name type="common">Streptomyces vitaminophilus</name>
    <dbReference type="NCBI Taxonomy" id="76728"/>
    <lineage>
        <taxon>Bacteria</taxon>
        <taxon>Bacillati</taxon>
        <taxon>Actinomycetota</taxon>
        <taxon>Actinomycetes</taxon>
        <taxon>Kitasatosporales</taxon>
        <taxon>Streptomycetaceae</taxon>
        <taxon>Wenjunlia</taxon>
    </lineage>
</organism>
<reference evidence="2 3" key="1">
    <citation type="submission" date="2015-10" db="EMBL/GenBank/DDBJ databases">
        <title>Draft genome sequence of pyrrolomycin-producing Streptomyces vitaminophilus.</title>
        <authorList>
            <person name="Graham D.E."/>
            <person name="Mahan K.M."/>
            <person name="Klingeman D.M."/>
            <person name="Hettich R.L."/>
            <person name="Parry R.J."/>
        </authorList>
    </citation>
    <scope>NUCLEOTIDE SEQUENCE [LARGE SCALE GENOMIC DNA]</scope>
    <source>
        <strain evidence="2 3">ATCC 31673</strain>
    </source>
</reference>
<evidence type="ECO:0000313" key="2">
    <source>
        <dbReference type="EMBL" id="KRV46926.1"/>
    </source>
</evidence>
<dbReference type="eggNOG" id="ENOG5033ZGB">
    <property type="taxonomic scope" value="Bacteria"/>
</dbReference>
<dbReference type="STRING" id="76728.AQ490_09125"/>
<protein>
    <submittedName>
        <fullName evidence="2">Uncharacterized protein</fullName>
    </submittedName>
</protein>
<sequence>MAGVVLASGCGIRATRVPVDAGPAPSRSRCLEPEKSPSPSASSPATRPEDDFQVHDAEVFLVCNGQVAGVQREGSFQGDYRTVAGLLLEQLKLTPNGSEADLGYSTKVPADLELLSAREGDPVGTVRLNHRPDRLRPLALGQIVCTLSRNLWRDGAVPLAGGTADSPVLRYTCDTQIRTEPGTGTEGDIPL</sequence>
<keyword evidence="3" id="KW-1185">Reference proteome</keyword>
<comment type="caution">
    <text evidence="2">The sequence shown here is derived from an EMBL/GenBank/DDBJ whole genome shotgun (WGS) entry which is preliminary data.</text>
</comment>